<dbReference type="InterPro" id="IPR004623">
    <property type="entry name" value="KdpA"/>
</dbReference>
<reference evidence="10 11" key="1">
    <citation type="submission" date="2020-08" db="EMBL/GenBank/DDBJ databases">
        <title>Genomic Encyclopedia of Type Strains, Phase IV (KMG-V): Genome sequencing to study the core and pangenomes of soil and plant-associated prokaryotes.</title>
        <authorList>
            <person name="Whitman W."/>
        </authorList>
    </citation>
    <scope>NUCLEOTIDE SEQUENCE [LARGE SCALE GENOMIC DNA]</scope>
    <source>
        <strain evidence="10 11">SEMIA 4064</strain>
    </source>
</reference>
<dbReference type="Proteomes" id="UP000549882">
    <property type="component" value="Unassembled WGS sequence"/>
</dbReference>
<evidence type="ECO:0000256" key="5">
    <source>
        <dbReference type="ARBA" id="ARBA00022958"/>
    </source>
</evidence>
<feature type="transmembrane region" description="Helical" evidence="9">
    <location>
        <begin position="130"/>
        <end position="156"/>
    </location>
</feature>
<keyword evidence="7 9" id="KW-0406">Ion transport</keyword>
<dbReference type="PANTHER" id="PTHR30607:SF2">
    <property type="entry name" value="POTASSIUM-TRANSPORTING ATPASE POTASSIUM-BINDING SUBUNIT"/>
    <property type="match status" value="1"/>
</dbReference>
<dbReference type="GO" id="GO:0005886">
    <property type="term" value="C:plasma membrane"/>
    <property type="evidence" value="ECO:0007669"/>
    <property type="project" value="UniProtKB-SubCell"/>
</dbReference>
<dbReference type="NCBIfam" id="TIGR00680">
    <property type="entry name" value="kdpA"/>
    <property type="match status" value="1"/>
</dbReference>
<evidence type="ECO:0000256" key="1">
    <source>
        <dbReference type="ARBA" id="ARBA00022448"/>
    </source>
</evidence>
<feature type="transmembrane region" description="Helical" evidence="9">
    <location>
        <begin position="285"/>
        <end position="305"/>
    </location>
</feature>
<dbReference type="Pfam" id="PF03814">
    <property type="entry name" value="KdpA"/>
    <property type="match status" value="1"/>
</dbReference>
<gene>
    <name evidence="9" type="primary">kdpA</name>
    <name evidence="10" type="ORF">GGD50_003041</name>
</gene>
<dbReference type="AlphaFoldDB" id="A0A7W9D1K1"/>
<feature type="transmembrane region" description="Helical" evidence="9">
    <location>
        <begin position="253"/>
        <end position="273"/>
    </location>
</feature>
<evidence type="ECO:0000256" key="6">
    <source>
        <dbReference type="ARBA" id="ARBA00022989"/>
    </source>
</evidence>
<feature type="transmembrane region" description="Helical" evidence="9">
    <location>
        <begin position="382"/>
        <end position="401"/>
    </location>
</feature>
<evidence type="ECO:0000256" key="9">
    <source>
        <dbReference type="HAMAP-Rule" id="MF_00275"/>
    </source>
</evidence>
<keyword evidence="3 9" id="KW-0633">Potassium transport</keyword>
<keyword evidence="8 9" id="KW-0472">Membrane</keyword>
<evidence type="ECO:0000256" key="8">
    <source>
        <dbReference type="ARBA" id="ARBA00023136"/>
    </source>
</evidence>
<evidence type="ECO:0000256" key="2">
    <source>
        <dbReference type="ARBA" id="ARBA00022475"/>
    </source>
</evidence>
<dbReference type="PANTHER" id="PTHR30607">
    <property type="entry name" value="POTASSIUM-TRANSPORTING ATPASE A CHAIN"/>
    <property type="match status" value="1"/>
</dbReference>
<feature type="transmembrane region" description="Helical" evidence="9">
    <location>
        <begin position="357"/>
        <end position="376"/>
    </location>
</feature>
<keyword evidence="11" id="KW-1185">Reference proteome</keyword>
<comment type="function">
    <text evidence="9">Part of the high-affinity ATP-driven potassium transport (or Kdp) system, which catalyzes the hydrolysis of ATP coupled with the electrogenic transport of potassium into the cytoplasm. This subunit binds the extracellular potassium ions and delivers the ions to the membrane domain of KdpB through an intramembrane tunnel.</text>
</comment>
<comment type="similarity">
    <text evidence="9">Belongs to the KdpA family.</text>
</comment>
<dbReference type="RefSeq" id="WP_183938103.1">
    <property type="nucleotide sequence ID" value="NZ_JACHBI010000005.1"/>
</dbReference>
<keyword evidence="4 9" id="KW-0812">Transmembrane</keyword>
<evidence type="ECO:0000256" key="3">
    <source>
        <dbReference type="ARBA" id="ARBA00022538"/>
    </source>
</evidence>
<proteinExistence type="inferred from homology"/>
<organism evidence="10 11">
    <name type="scientific">Rhizobium paranaense</name>
    <dbReference type="NCBI Taxonomy" id="1650438"/>
    <lineage>
        <taxon>Bacteria</taxon>
        <taxon>Pseudomonadati</taxon>
        <taxon>Pseudomonadota</taxon>
        <taxon>Alphaproteobacteria</taxon>
        <taxon>Hyphomicrobiales</taxon>
        <taxon>Rhizobiaceae</taxon>
        <taxon>Rhizobium/Agrobacterium group</taxon>
        <taxon>Rhizobium</taxon>
    </lineage>
</organism>
<dbReference type="PIRSF" id="PIRSF001294">
    <property type="entry name" value="K_ATPaseA"/>
    <property type="match status" value="1"/>
</dbReference>
<feature type="transmembrane region" description="Helical" evidence="9">
    <location>
        <begin position="177"/>
        <end position="198"/>
    </location>
</feature>
<feature type="transmembrane region" description="Helical" evidence="9">
    <location>
        <begin position="422"/>
        <end position="441"/>
    </location>
</feature>
<feature type="transmembrane region" description="Helical" evidence="9">
    <location>
        <begin position="330"/>
        <end position="350"/>
    </location>
</feature>
<comment type="subcellular location">
    <subcellularLocation>
        <location evidence="9">Cell membrane</location>
        <topology evidence="9">Multi-pass membrane protein</topology>
    </subcellularLocation>
</comment>
<feature type="transmembrane region" description="Helical" evidence="9">
    <location>
        <begin position="6"/>
        <end position="26"/>
    </location>
</feature>
<protein>
    <recommendedName>
        <fullName evidence="9">Potassium-transporting ATPase potassium-binding subunit</fullName>
    </recommendedName>
    <alternativeName>
        <fullName evidence="9">ATP phosphohydrolase [potassium-transporting] A chain</fullName>
    </alternativeName>
    <alternativeName>
        <fullName evidence="9">Potassium-binding and translocating subunit A</fullName>
    </alternativeName>
    <alternativeName>
        <fullName evidence="9">Potassium-translocating ATPase A chain</fullName>
    </alternativeName>
</protein>
<evidence type="ECO:0000256" key="4">
    <source>
        <dbReference type="ARBA" id="ARBA00022692"/>
    </source>
</evidence>
<feature type="transmembrane region" description="Helical" evidence="9">
    <location>
        <begin position="529"/>
        <end position="551"/>
    </location>
</feature>
<dbReference type="GO" id="GO:0030955">
    <property type="term" value="F:potassium ion binding"/>
    <property type="evidence" value="ECO:0007669"/>
    <property type="project" value="UniProtKB-UniRule"/>
</dbReference>
<feature type="transmembrane region" description="Helical" evidence="9">
    <location>
        <begin position="483"/>
        <end position="508"/>
    </location>
</feature>
<comment type="subunit">
    <text evidence="9">The system is composed of three essential subunits: KdpA, KdpB and KdpC.</text>
</comment>
<evidence type="ECO:0000313" key="11">
    <source>
        <dbReference type="Proteomes" id="UP000549882"/>
    </source>
</evidence>
<dbReference type="EMBL" id="JACHBI010000005">
    <property type="protein sequence ID" value="MBB5574414.1"/>
    <property type="molecule type" value="Genomic_DNA"/>
</dbReference>
<dbReference type="GO" id="GO:0008556">
    <property type="term" value="F:P-type potassium transmembrane transporter activity"/>
    <property type="evidence" value="ECO:0007669"/>
    <property type="project" value="InterPro"/>
</dbReference>
<evidence type="ECO:0000313" key="10">
    <source>
        <dbReference type="EMBL" id="MBB5574414.1"/>
    </source>
</evidence>
<name>A0A7W9D1K1_9HYPH</name>
<evidence type="ECO:0000256" key="7">
    <source>
        <dbReference type="ARBA" id="ARBA00023065"/>
    </source>
</evidence>
<feature type="transmembrane region" description="Helical" evidence="9">
    <location>
        <begin position="63"/>
        <end position="84"/>
    </location>
</feature>
<dbReference type="HAMAP" id="MF_00275">
    <property type="entry name" value="KdpA"/>
    <property type="match status" value="1"/>
</dbReference>
<comment type="caution">
    <text evidence="10">The sequence shown here is derived from an EMBL/GenBank/DDBJ whole genome shotgun (WGS) entry which is preliminary data.</text>
</comment>
<keyword evidence="6 9" id="KW-1133">Transmembrane helix</keyword>
<keyword evidence="5 9" id="KW-0630">Potassium</keyword>
<accession>A0A7W9D1K1</accession>
<sequence>MTFNGWLQILIYIGILLLLVKPLGGYMTRVFTGERTILSYVLGPLERGLYRIAGTDEREEQHWTTYSISMLLFNLAGFFVLYFLQRFQASLPYNPAGMAAIGPELSFNTATSFVTNTNWQNYGGESTMSYLVQMAGLTVQNFVSAATGIAIAIALIRAFSRASGKAIGNFWVDLTRATLYILLPACIVMTLVFVYLGVPQTLGSYVNATTLEGAQQTIAVGPVASQLAIKMLGTNGGGFFNANSAHPFENPDAISNLIQMLAIFAIGAALTNVFGRMVGNQRQGWAILGAMGVLFIAGVIVTYWAEAAGNPLVHALGVQGGNMEGKEVRFGITLSSLFAVITTAASCGAVNAMHDSFTAIGGMIPLINLQLGEVIVGGVGAGFYGILMFVIIAIFVAGLMVGRTPEYLGKKIEAKEVKMAMLAVLCLPAGMLIFTAIASVLPTAVASIGNPGPHGFSEILYAYSSAAANNGSAFGGLSGNTPWYNITLGIVMLIGRFLVIIPALAIAGSLIAKKTVPASAGTFPTDGPLFVGLLVGTILIVGGLTFFPALALGPIVEHLAMISGQAF</sequence>
<keyword evidence="1 9" id="KW-0813">Transport</keyword>
<keyword evidence="2 9" id="KW-1003">Cell membrane</keyword>